<dbReference type="InterPro" id="IPR004125">
    <property type="entry name" value="Signal_recog_particle_SRP54_M"/>
</dbReference>
<evidence type="ECO:0000256" key="8">
    <source>
        <dbReference type="ARBA" id="ARBA00048027"/>
    </source>
</evidence>
<comment type="catalytic activity">
    <reaction evidence="8 9">
        <text>GTP + H2O = GDP + phosphate + H(+)</text>
        <dbReference type="Rhea" id="RHEA:19669"/>
        <dbReference type="ChEBI" id="CHEBI:15377"/>
        <dbReference type="ChEBI" id="CHEBI:15378"/>
        <dbReference type="ChEBI" id="CHEBI:37565"/>
        <dbReference type="ChEBI" id="CHEBI:43474"/>
        <dbReference type="ChEBI" id="CHEBI:58189"/>
        <dbReference type="EC" id="3.6.5.4"/>
    </reaction>
</comment>
<organism evidence="12 13">
    <name type="scientific">Acholeplasma oculi</name>
    <dbReference type="NCBI Taxonomy" id="35623"/>
    <lineage>
        <taxon>Bacteria</taxon>
        <taxon>Bacillati</taxon>
        <taxon>Mycoplasmatota</taxon>
        <taxon>Mollicutes</taxon>
        <taxon>Acholeplasmatales</taxon>
        <taxon>Acholeplasmataceae</taxon>
        <taxon>Acholeplasma</taxon>
    </lineage>
</organism>
<evidence type="ECO:0000313" key="12">
    <source>
        <dbReference type="EMBL" id="CDR31163.1"/>
    </source>
</evidence>
<feature type="domain" description="SRP54-type proteins GTP-binding" evidence="11">
    <location>
        <begin position="268"/>
        <end position="281"/>
    </location>
</feature>
<evidence type="ECO:0000256" key="1">
    <source>
        <dbReference type="ARBA" id="ARBA00005450"/>
    </source>
</evidence>
<dbReference type="AlphaFoldDB" id="A0A061ABD8"/>
<dbReference type="GO" id="GO:0003924">
    <property type="term" value="F:GTPase activity"/>
    <property type="evidence" value="ECO:0007669"/>
    <property type="project" value="UniProtKB-UniRule"/>
</dbReference>
<comment type="similarity">
    <text evidence="1 9">Belongs to the GTP-binding SRP family. SRP54 subfamily.</text>
</comment>
<dbReference type="GO" id="GO:0048500">
    <property type="term" value="C:signal recognition particle"/>
    <property type="evidence" value="ECO:0007669"/>
    <property type="project" value="UniProtKB-UniRule"/>
</dbReference>
<feature type="binding site" evidence="9">
    <location>
        <begin position="189"/>
        <end position="193"/>
    </location>
    <ligand>
        <name>GTP</name>
        <dbReference type="ChEBI" id="CHEBI:37565"/>
    </ligand>
</feature>
<evidence type="ECO:0000256" key="2">
    <source>
        <dbReference type="ARBA" id="ARBA00022741"/>
    </source>
</evidence>
<protein>
    <recommendedName>
        <fullName evidence="9">Signal recognition particle protein</fullName>
        <ecNumber evidence="9">3.6.5.4</ecNumber>
    </recommendedName>
    <alternativeName>
        <fullName evidence="9">Fifty-four homolog</fullName>
    </alternativeName>
</protein>
<proteinExistence type="inferred from homology"/>
<dbReference type="GO" id="GO:0008312">
    <property type="term" value="F:7S RNA binding"/>
    <property type="evidence" value="ECO:0007669"/>
    <property type="project" value="InterPro"/>
</dbReference>
<comment type="domain">
    <text evidence="9">Composed of three domains: the N-terminal N domain, which is responsible for interactions with the ribosome, the central G domain, which binds GTP, and the C-terminal M domain, which binds the RNA and the signal sequence of the RNC.</text>
</comment>
<name>A0A061ABD8_9MOLU</name>
<dbReference type="InterPro" id="IPR004780">
    <property type="entry name" value="SRP"/>
</dbReference>
<feature type="binding site" evidence="9">
    <location>
        <begin position="107"/>
        <end position="114"/>
    </location>
    <ligand>
        <name>GTP</name>
        <dbReference type="ChEBI" id="CHEBI:37565"/>
    </ligand>
</feature>
<evidence type="ECO:0000256" key="10">
    <source>
        <dbReference type="SAM" id="MobiDB-lite"/>
    </source>
</evidence>
<dbReference type="NCBIfam" id="TIGR00959">
    <property type="entry name" value="ffh"/>
    <property type="match status" value="1"/>
</dbReference>
<sequence length="467" mass="52226">MANSLSDRLQMFVRRATGRGRLTEKDIEEMMREVRLSLLEADVNFKIVKEFTNNVKEQALGEKILSGLNPGQQVVKIVHDELKRVMGDESVGLIYANTGMSTIMTIGLQGSGKTTAIGKLGLWIRKKDKKNVMFIAADVYRPAAIDQLKTLGKGLGIHVYDEGIKDARVIVKNGLKYAKDNQYDVVIVDTAGRLTIDSDMMQELKDVKDILKPNEVLLTVDAMMGQEAANVAKSFHDQIGATGVILTKMDGDTRGGAALSIREISNIPIKFASSGEKMDSLEAFHPERMASRILGMGDMLTLIEEVTSNIDEDEAKSMMEKMMSDSYNYLDLQKQFKMIKRMGSISKILGFIPGLGKMKEAISQVDDKQFDRVNVIIQSMTEEERKYPELIDKSSRRRERVAKGAGVSVSDVNRLRESLVQQKQMMKQMSQMDEKQIERLQKNPQGFQPPQAKVKKGKGKGKGGFRF</sequence>
<dbReference type="SUPFAM" id="SSF52540">
    <property type="entry name" value="P-loop containing nucleoside triphosphate hydrolases"/>
    <property type="match status" value="1"/>
</dbReference>
<keyword evidence="13" id="KW-1185">Reference proteome</keyword>
<dbReference type="SMART" id="SM00963">
    <property type="entry name" value="SRP54_N"/>
    <property type="match status" value="1"/>
</dbReference>
<evidence type="ECO:0000256" key="7">
    <source>
        <dbReference type="ARBA" id="ARBA00023274"/>
    </source>
</evidence>
<evidence type="ECO:0000259" key="11">
    <source>
        <dbReference type="PROSITE" id="PS00300"/>
    </source>
</evidence>
<dbReference type="Gene3D" id="1.20.120.140">
    <property type="entry name" value="Signal recognition particle SRP54, nucleotide-binding domain"/>
    <property type="match status" value="1"/>
</dbReference>
<dbReference type="Gene3D" id="3.40.50.300">
    <property type="entry name" value="P-loop containing nucleotide triphosphate hydrolases"/>
    <property type="match status" value="1"/>
</dbReference>
<dbReference type="PANTHER" id="PTHR11564:SF5">
    <property type="entry name" value="SIGNAL RECOGNITION PARTICLE SUBUNIT SRP54"/>
    <property type="match status" value="1"/>
</dbReference>
<dbReference type="PANTHER" id="PTHR11564">
    <property type="entry name" value="SIGNAL RECOGNITION PARTICLE 54K PROTEIN SRP54"/>
    <property type="match status" value="1"/>
</dbReference>
<comment type="subunit">
    <text evidence="9">Part of the signal recognition particle protein translocation system, which is composed of SRP and FtsY.</text>
</comment>
<dbReference type="GO" id="GO:0006614">
    <property type="term" value="P:SRP-dependent cotranslational protein targeting to membrane"/>
    <property type="evidence" value="ECO:0007669"/>
    <property type="project" value="InterPro"/>
</dbReference>
<dbReference type="Pfam" id="PF02881">
    <property type="entry name" value="SRP54_N"/>
    <property type="match status" value="1"/>
</dbReference>
<dbReference type="PROSITE" id="PS00300">
    <property type="entry name" value="SRP54"/>
    <property type="match status" value="1"/>
</dbReference>
<dbReference type="KEGG" id="aoc:Aocu_10900"/>
<reference evidence="13" key="1">
    <citation type="submission" date="2014-05" db="EMBL/GenBank/DDBJ databases">
        <authorList>
            <person name="Kube M."/>
        </authorList>
    </citation>
    <scope>NUCLEOTIDE SEQUENCE [LARGE SCALE GENOMIC DNA]</scope>
</reference>
<dbReference type="EC" id="3.6.5.4" evidence="9"/>
<accession>A0A061ABD8</accession>
<keyword evidence="7 9" id="KW-0687">Ribonucleoprotein</keyword>
<evidence type="ECO:0000256" key="5">
    <source>
        <dbReference type="ARBA" id="ARBA00023134"/>
    </source>
</evidence>
<dbReference type="OrthoDB" id="9804720at2"/>
<dbReference type="InterPro" id="IPR027417">
    <property type="entry name" value="P-loop_NTPase"/>
</dbReference>
<dbReference type="InterPro" id="IPR000897">
    <property type="entry name" value="SRP54_GTPase_dom"/>
</dbReference>
<dbReference type="Pfam" id="PF02978">
    <property type="entry name" value="SRP_SPB"/>
    <property type="match status" value="1"/>
</dbReference>
<gene>
    <name evidence="9 12" type="primary">ffh</name>
    <name evidence="12" type="ORF">Aocu_10900</name>
</gene>
<evidence type="ECO:0000256" key="4">
    <source>
        <dbReference type="ARBA" id="ARBA00022884"/>
    </source>
</evidence>
<dbReference type="SMART" id="SM00962">
    <property type="entry name" value="SRP54"/>
    <property type="match status" value="1"/>
</dbReference>
<dbReference type="EMBL" id="LK028559">
    <property type="protein sequence ID" value="CDR31163.1"/>
    <property type="molecule type" value="Genomic_DNA"/>
</dbReference>
<dbReference type="Gene3D" id="1.10.260.30">
    <property type="entry name" value="Signal recognition particle, SRP54 subunit, M-domain"/>
    <property type="match status" value="1"/>
</dbReference>
<dbReference type="HOGENOM" id="CLU_009301_6_0_14"/>
<evidence type="ECO:0000256" key="6">
    <source>
        <dbReference type="ARBA" id="ARBA00023135"/>
    </source>
</evidence>
<dbReference type="PATRIC" id="fig|35623.3.peg.1090"/>
<evidence type="ECO:0000313" key="13">
    <source>
        <dbReference type="Proteomes" id="UP000032434"/>
    </source>
</evidence>
<dbReference type="Pfam" id="PF00448">
    <property type="entry name" value="SRP54"/>
    <property type="match status" value="1"/>
</dbReference>
<keyword evidence="9" id="KW-0963">Cytoplasm</keyword>
<dbReference type="Proteomes" id="UP000032434">
    <property type="component" value="Chromosome 1"/>
</dbReference>
<feature type="compositionally biased region" description="Basic and acidic residues" evidence="10">
    <location>
        <begin position="432"/>
        <end position="441"/>
    </location>
</feature>
<dbReference type="InterPro" id="IPR042101">
    <property type="entry name" value="SRP54_N_sf"/>
</dbReference>
<dbReference type="GO" id="GO:0005525">
    <property type="term" value="F:GTP binding"/>
    <property type="evidence" value="ECO:0007669"/>
    <property type="project" value="UniProtKB-UniRule"/>
</dbReference>
<comment type="subcellular location">
    <subcellularLocation>
        <location evidence="9">Cytoplasm</location>
    </subcellularLocation>
    <text evidence="9">The SRP-RNC complex is targeted to the cytoplasmic membrane.</text>
</comment>
<dbReference type="CDD" id="cd18539">
    <property type="entry name" value="SRP_G"/>
    <property type="match status" value="1"/>
</dbReference>
<keyword evidence="5 9" id="KW-0342">GTP-binding</keyword>
<keyword evidence="2 9" id="KW-0547">Nucleotide-binding</keyword>
<dbReference type="InterPro" id="IPR003593">
    <property type="entry name" value="AAA+_ATPase"/>
</dbReference>
<dbReference type="InterPro" id="IPR022941">
    <property type="entry name" value="SRP54"/>
</dbReference>
<keyword evidence="4 9" id="KW-0694">RNA-binding</keyword>
<dbReference type="InParanoid" id="A0A061ABD8"/>
<keyword evidence="6 9" id="KW-0733">Signal recognition particle</keyword>
<dbReference type="SMART" id="SM00382">
    <property type="entry name" value="AAA"/>
    <property type="match status" value="1"/>
</dbReference>
<comment type="function">
    <text evidence="9">Involved in targeting and insertion of nascent membrane proteins into the cytoplasmic membrane. Binds to the hydrophobic signal sequence of the ribosome-nascent chain (RNC) as it emerges from the ribosomes. The SRP-RNC complex is then targeted to the cytoplasmic membrane where it interacts with the SRP receptor FtsY.</text>
</comment>
<evidence type="ECO:0000256" key="3">
    <source>
        <dbReference type="ARBA" id="ARBA00022801"/>
    </source>
</evidence>
<dbReference type="InterPro" id="IPR013822">
    <property type="entry name" value="Signal_recog_particl_SRP54_hlx"/>
</dbReference>
<dbReference type="SUPFAM" id="SSF47446">
    <property type="entry name" value="Signal peptide-binding domain"/>
    <property type="match status" value="1"/>
</dbReference>
<evidence type="ECO:0000256" key="9">
    <source>
        <dbReference type="HAMAP-Rule" id="MF_00306"/>
    </source>
</evidence>
<dbReference type="InterPro" id="IPR036891">
    <property type="entry name" value="Signal_recog_part_SRP54_M_sf"/>
</dbReference>
<dbReference type="STRING" id="35623.Aocu_10900"/>
<feature type="binding site" evidence="9">
    <location>
        <begin position="247"/>
        <end position="250"/>
    </location>
    <ligand>
        <name>GTP</name>
        <dbReference type="ChEBI" id="CHEBI:37565"/>
    </ligand>
</feature>
<dbReference type="FunCoup" id="A0A061ABD8">
    <property type="interactions" value="341"/>
</dbReference>
<keyword evidence="3 9" id="KW-0378">Hydrolase</keyword>
<feature type="compositionally biased region" description="Basic residues" evidence="10">
    <location>
        <begin position="453"/>
        <end position="467"/>
    </location>
</feature>
<feature type="region of interest" description="Disordered" evidence="10">
    <location>
        <begin position="425"/>
        <end position="467"/>
    </location>
</feature>
<dbReference type="HAMAP" id="MF_00306">
    <property type="entry name" value="SRP54"/>
    <property type="match status" value="1"/>
</dbReference>